<sequence>MIANCSSLDAMRLGRKLIPDWIRVRRQPKTLSRNIESASGEAQALDILGKPPCHRNEDNAITSQTLRVSTIQRRFPHIQPNYSRKICFLVMKFRPDTEITSKAFMQRHLLN</sequence>
<comment type="caution">
    <text evidence="1">The sequence shown here is derived from an EMBL/GenBank/DDBJ whole genome shotgun (WGS) entry which is preliminary data.</text>
</comment>
<name>A0ACC2B9S6_DIPCM</name>
<proteinExistence type="predicted"/>
<accession>A0ACC2B9S6</accession>
<keyword evidence="2" id="KW-1185">Reference proteome</keyword>
<organism evidence="1 2">
    <name type="scientific">Diphasiastrum complanatum</name>
    <name type="common">Issler's clubmoss</name>
    <name type="synonym">Lycopodium complanatum</name>
    <dbReference type="NCBI Taxonomy" id="34168"/>
    <lineage>
        <taxon>Eukaryota</taxon>
        <taxon>Viridiplantae</taxon>
        <taxon>Streptophyta</taxon>
        <taxon>Embryophyta</taxon>
        <taxon>Tracheophyta</taxon>
        <taxon>Lycopodiopsida</taxon>
        <taxon>Lycopodiales</taxon>
        <taxon>Lycopodiaceae</taxon>
        <taxon>Lycopodioideae</taxon>
        <taxon>Diphasiastrum</taxon>
    </lineage>
</organism>
<reference evidence="2" key="1">
    <citation type="journal article" date="2024" name="Proc. Natl. Acad. Sci. U.S.A.">
        <title>Extraordinary preservation of gene collinearity over three hundred million years revealed in homosporous lycophytes.</title>
        <authorList>
            <person name="Li C."/>
            <person name="Wickell D."/>
            <person name="Kuo L.Y."/>
            <person name="Chen X."/>
            <person name="Nie B."/>
            <person name="Liao X."/>
            <person name="Peng D."/>
            <person name="Ji J."/>
            <person name="Jenkins J."/>
            <person name="Williams M."/>
            <person name="Shu S."/>
            <person name="Plott C."/>
            <person name="Barry K."/>
            <person name="Rajasekar S."/>
            <person name="Grimwood J."/>
            <person name="Han X."/>
            <person name="Sun S."/>
            <person name="Hou Z."/>
            <person name="He W."/>
            <person name="Dai G."/>
            <person name="Sun C."/>
            <person name="Schmutz J."/>
            <person name="Leebens-Mack J.H."/>
            <person name="Li F.W."/>
            <person name="Wang L."/>
        </authorList>
    </citation>
    <scope>NUCLEOTIDE SEQUENCE [LARGE SCALE GENOMIC DNA]</scope>
    <source>
        <strain evidence="2">cv. PW_Plant_1</strain>
    </source>
</reference>
<evidence type="ECO:0000313" key="2">
    <source>
        <dbReference type="Proteomes" id="UP001162992"/>
    </source>
</evidence>
<dbReference type="EMBL" id="CM055107">
    <property type="protein sequence ID" value="KAJ7526477.1"/>
    <property type="molecule type" value="Genomic_DNA"/>
</dbReference>
<evidence type="ECO:0000313" key="1">
    <source>
        <dbReference type="EMBL" id="KAJ7526477.1"/>
    </source>
</evidence>
<dbReference type="Proteomes" id="UP001162992">
    <property type="component" value="Chromosome 16"/>
</dbReference>
<protein>
    <submittedName>
        <fullName evidence="1">Uncharacterized protein</fullName>
    </submittedName>
</protein>
<gene>
    <name evidence="1" type="ORF">O6H91_16G008000</name>
</gene>